<gene>
    <name evidence="5" type="primary">recX</name>
    <name evidence="8" type="ORF">UV74_C0013G0491</name>
</gene>
<dbReference type="Proteomes" id="UP000034090">
    <property type="component" value="Unassembled WGS sequence"/>
</dbReference>
<evidence type="ECO:0000256" key="1">
    <source>
        <dbReference type="ARBA" id="ARBA00004496"/>
    </source>
</evidence>
<evidence type="ECO:0000313" key="9">
    <source>
        <dbReference type="Proteomes" id="UP000034090"/>
    </source>
</evidence>
<dbReference type="Gene3D" id="1.10.10.10">
    <property type="entry name" value="Winged helix-like DNA-binding domain superfamily/Winged helix DNA-binding domain"/>
    <property type="match status" value="3"/>
</dbReference>
<evidence type="ECO:0000256" key="2">
    <source>
        <dbReference type="ARBA" id="ARBA00009695"/>
    </source>
</evidence>
<dbReference type="HAMAP" id="MF_01114">
    <property type="entry name" value="RecX"/>
    <property type="match status" value="1"/>
</dbReference>
<evidence type="ECO:0000259" key="6">
    <source>
        <dbReference type="Pfam" id="PF02631"/>
    </source>
</evidence>
<protein>
    <recommendedName>
        <fullName evidence="3 5">Regulatory protein RecX</fullName>
    </recommendedName>
</protein>
<dbReference type="InterPro" id="IPR036388">
    <property type="entry name" value="WH-like_DNA-bd_sf"/>
</dbReference>
<evidence type="ECO:0000259" key="7">
    <source>
        <dbReference type="Pfam" id="PF21981"/>
    </source>
</evidence>
<keyword evidence="4 5" id="KW-0963">Cytoplasm</keyword>
<feature type="domain" description="RecX third three-helical" evidence="7">
    <location>
        <begin position="167"/>
        <end position="200"/>
    </location>
</feature>
<accession>A0A0G1DI66</accession>
<sequence length="200" mass="24306">MPTITSIKKQKSFNRVNVYLDGKFGFGIDLDSFVKLNLRVEQELTEAEVGQVVKKAEFQKTYEKILKYSTLRPRSKKELTDWLKRKKIHRSIYTKLFNRLKRLELIDDYKFAQWWVSQRIQFRGKSTLEITQELHQKGIDRNIIKKILGKSNINEDKIIVKLINKNKWRWSKYDKDLRKKKMRDYLMRRGFRWDAVKKFI</sequence>
<evidence type="ECO:0000256" key="3">
    <source>
        <dbReference type="ARBA" id="ARBA00018111"/>
    </source>
</evidence>
<proteinExistence type="inferred from homology"/>
<dbReference type="Pfam" id="PF21981">
    <property type="entry name" value="RecX_HTH3"/>
    <property type="match status" value="1"/>
</dbReference>
<comment type="caution">
    <text evidence="8">The sequence shown here is derived from an EMBL/GenBank/DDBJ whole genome shotgun (WGS) entry which is preliminary data.</text>
</comment>
<dbReference type="InterPro" id="IPR053924">
    <property type="entry name" value="RecX_HTH_2nd"/>
</dbReference>
<dbReference type="AlphaFoldDB" id="A0A0G1DI66"/>
<evidence type="ECO:0000256" key="4">
    <source>
        <dbReference type="ARBA" id="ARBA00022490"/>
    </source>
</evidence>
<dbReference type="STRING" id="1618578.UV74_C0013G0491"/>
<dbReference type="GO" id="GO:0006282">
    <property type="term" value="P:regulation of DNA repair"/>
    <property type="evidence" value="ECO:0007669"/>
    <property type="project" value="UniProtKB-UniRule"/>
</dbReference>
<evidence type="ECO:0000313" key="8">
    <source>
        <dbReference type="EMBL" id="KKS97369.1"/>
    </source>
</evidence>
<comment type="similarity">
    <text evidence="2 5">Belongs to the RecX family.</text>
</comment>
<dbReference type="InterPro" id="IPR003783">
    <property type="entry name" value="Regulatory_RecX"/>
</dbReference>
<feature type="domain" description="RecX second three-helical" evidence="6">
    <location>
        <begin position="107"/>
        <end position="146"/>
    </location>
</feature>
<dbReference type="PANTHER" id="PTHR33602">
    <property type="entry name" value="REGULATORY PROTEIN RECX FAMILY PROTEIN"/>
    <property type="match status" value="1"/>
</dbReference>
<dbReference type="Pfam" id="PF02631">
    <property type="entry name" value="RecX_HTH2"/>
    <property type="match status" value="1"/>
</dbReference>
<name>A0A0G1DI66_9BACT</name>
<evidence type="ECO:0000256" key="5">
    <source>
        <dbReference type="HAMAP-Rule" id="MF_01114"/>
    </source>
</evidence>
<dbReference type="PANTHER" id="PTHR33602:SF1">
    <property type="entry name" value="REGULATORY PROTEIN RECX FAMILY PROTEIN"/>
    <property type="match status" value="1"/>
</dbReference>
<comment type="subcellular location">
    <subcellularLocation>
        <location evidence="1 5">Cytoplasm</location>
    </subcellularLocation>
</comment>
<dbReference type="EMBL" id="LCFQ01000013">
    <property type="protein sequence ID" value="KKS97369.1"/>
    <property type="molecule type" value="Genomic_DNA"/>
</dbReference>
<reference evidence="8 9" key="1">
    <citation type="journal article" date="2015" name="Nature">
        <title>rRNA introns, odd ribosomes, and small enigmatic genomes across a large radiation of phyla.</title>
        <authorList>
            <person name="Brown C.T."/>
            <person name="Hug L.A."/>
            <person name="Thomas B.C."/>
            <person name="Sharon I."/>
            <person name="Castelle C.J."/>
            <person name="Singh A."/>
            <person name="Wilkins M.J."/>
            <person name="Williams K.H."/>
            <person name="Banfield J.F."/>
        </authorList>
    </citation>
    <scope>NUCLEOTIDE SEQUENCE [LARGE SCALE GENOMIC DNA]</scope>
</reference>
<organism evidence="8 9">
    <name type="scientific">Candidatus Woesebacteria bacterium GW2011_GWB1_43_14</name>
    <dbReference type="NCBI Taxonomy" id="1618578"/>
    <lineage>
        <taxon>Bacteria</taxon>
        <taxon>Candidatus Woeseibacteriota</taxon>
    </lineage>
</organism>
<comment type="function">
    <text evidence="5">Modulates RecA activity.</text>
</comment>
<dbReference type="InterPro" id="IPR053925">
    <property type="entry name" value="RecX_HTH_3rd"/>
</dbReference>
<dbReference type="GO" id="GO:0005737">
    <property type="term" value="C:cytoplasm"/>
    <property type="evidence" value="ECO:0007669"/>
    <property type="project" value="UniProtKB-SubCell"/>
</dbReference>